<gene>
    <name evidence="3" type="ORF">ACFOD7_16195</name>
</gene>
<protein>
    <submittedName>
        <fullName evidence="3">Class I SAM-dependent methyltransferase</fullName>
    </submittedName>
</protein>
<dbReference type="PANTHER" id="PTHR43667">
    <property type="entry name" value="CYCLOPROPANE-FATTY-ACYL-PHOSPHOLIPID SYNTHASE"/>
    <property type="match status" value="1"/>
</dbReference>
<dbReference type="RefSeq" id="WP_207470923.1">
    <property type="nucleotide sequence ID" value="NZ_JAFNAW010000056.1"/>
</dbReference>
<evidence type="ECO:0000313" key="3">
    <source>
        <dbReference type="EMBL" id="MFC3169593.1"/>
    </source>
</evidence>
<dbReference type="InterPro" id="IPR041698">
    <property type="entry name" value="Methyltransf_25"/>
</dbReference>
<dbReference type="Proteomes" id="UP001595557">
    <property type="component" value="Unassembled WGS sequence"/>
</dbReference>
<accession>A0ABV7IHU2</accession>
<evidence type="ECO:0000259" key="2">
    <source>
        <dbReference type="Pfam" id="PF13649"/>
    </source>
</evidence>
<dbReference type="InterPro" id="IPR018773">
    <property type="entry name" value="MeTrfase_reg_dom_prd"/>
</dbReference>
<dbReference type="CDD" id="cd02440">
    <property type="entry name" value="AdoMet_MTases"/>
    <property type="match status" value="1"/>
</dbReference>
<dbReference type="InterPro" id="IPR029063">
    <property type="entry name" value="SAM-dependent_MTases_sf"/>
</dbReference>
<keyword evidence="4" id="KW-1185">Reference proteome</keyword>
<dbReference type="PANTHER" id="PTHR43667:SF2">
    <property type="entry name" value="FATTY ACID C-METHYL TRANSFERASE"/>
    <property type="match status" value="1"/>
</dbReference>
<evidence type="ECO:0000259" key="1">
    <source>
        <dbReference type="Pfam" id="PF10119"/>
    </source>
</evidence>
<keyword evidence="3" id="KW-0489">Methyltransferase</keyword>
<proteinExistence type="predicted"/>
<dbReference type="Gene3D" id="3.40.50.150">
    <property type="entry name" value="Vaccinia Virus protein VP39"/>
    <property type="match status" value="1"/>
</dbReference>
<dbReference type="Pfam" id="PF10119">
    <property type="entry name" value="MethyTransf_Reg"/>
    <property type="match status" value="1"/>
</dbReference>
<dbReference type="GO" id="GO:0008168">
    <property type="term" value="F:methyltransferase activity"/>
    <property type="evidence" value="ECO:0007669"/>
    <property type="project" value="UniProtKB-KW"/>
</dbReference>
<dbReference type="SUPFAM" id="SSF53335">
    <property type="entry name" value="S-adenosyl-L-methionine-dependent methyltransferases"/>
    <property type="match status" value="1"/>
</dbReference>
<dbReference type="GO" id="GO:0032259">
    <property type="term" value="P:methylation"/>
    <property type="evidence" value="ECO:0007669"/>
    <property type="project" value="UniProtKB-KW"/>
</dbReference>
<comment type="caution">
    <text evidence="3">The sequence shown here is derived from an EMBL/GenBank/DDBJ whole genome shotgun (WGS) entry which is preliminary data.</text>
</comment>
<dbReference type="InterPro" id="IPR050723">
    <property type="entry name" value="CFA/CMAS"/>
</dbReference>
<name>A0ABV7IHU2_9RHOB</name>
<dbReference type="EMBL" id="JBHRTE010000078">
    <property type="protein sequence ID" value="MFC3169593.1"/>
    <property type="molecule type" value="Genomic_DNA"/>
</dbReference>
<organism evidence="3 4">
    <name type="scientific">Paracoccus fontiphilus</name>
    <dbReference type="NCBI Taxonomy" id="1815556"/>
    <lineage>
        <taxon>Bacteria</taxon>
        <taxon>Pseudomonadati</taxon>
        <taxon>Pseudomonadota</taxon>
        <taxon>Alphaproteobacteria</taxon>
        <taxon>Rhodobacterales</taxon>
        <taxon>Paracoccaceae</taxon>
        <taxon>Paracoccus</taxon>
    </lineage>
</organism>
<reference evidence="4" key="1">
    <citation type="journal article" date="2019" name="Int. J. Syst. Evol. Microbiol.">
        <title>The Global Catalogue of Microorganisms (GCM) 10K type strain sequencing project: providing services to taxonomists for standard genome sequencing and annotation.</title>
        <authorList>
            <consortium name="The Broad Institute Genomics Platform"/>
            <consortium name="The Broad Institute Genome Sequencing Center for Infectious Disease"/>
            <person name="Wu L."/>
            <person name="Ma J."/>
        </authorList>
    </citation>
    <scope>NUCLEOTIDE SEQUENCE [LARGE SCALE GENOMIC DNA]</scope>
    <source>
        <strain evidence="4">KCTC 52239</strain>
    </source>
</reference>
<sequence>MTTDYRRDTVYPAFFHREQSPVWLSTVCAALGRAAPAGTRWCEIGCGQGYGMAILAAANPDMQFTGIDVNPDHIALAQARAKAAGLDNAAFICADIRDDGVVEGSFDFIVNHGVMSWVDDAVRQAIASFVATRLSDDGVAAVHYTSEPGGAAFRAFHAVFRSVAHRPNPIAEGLRALTAMRDAKAGFFQLYPHASQTLDALLADPPEYVAHEYLNPVFRPLAFHEVEALFAPRGLSWLGSATPIENIDAVSIPSDAARAIAPVRERTLRETMKDMARNQALRYDLFARPAAPLGDHAHLSLLRTAAWRLLPGAPAAGRLTFQTRIGPVEGDAAIFRPLLQALAQGSRSFDALERVSPFAGRPALLNQALQMLLWADVAHPVVPVANPAPAARLNRILLAEKHRPALVCPMLGSGLALGARDLAALGDGSAPQGLRHLTALK</sequence>
<keyword evidence="3" id="KW-0808">Transferase</keyword>
<dbReference type="Pfam" id="PF13649">
    <property type="entry name" value="Methyltransf_25"/>
    <property type="match status" value="1"/>
</dbReference>
<feature type="domain" description="Methyltransferase regulatory" evidence="1">
    <location>
        <begin position="206"/>
        <end position="288"/>
    </location>
</feature>
<evidence type="ECO:0000313" key="4">
    <source>
        <dbReference type="Proteomes" id="UP001595557"/>
    </source>
</evidence>
<feature type="domain" description="Methyltransferase" evidence="2">
    <location>
        <begin position="43"/>
        <end position="138"/>
    </location>
</feature>